<dbReference type="OrthoDB" id="1346484at2"/>
<evidence type="ECO:0000313" key="3">
    <source>
        <dbReference type="Proteomes" id="UP000223606"/>
    </source>
</evidence>
<reference evidence="3" key="1">
    <citation type="submission" date="2017-09" db="EMBL/GenBank/DDBJ databases">
        <title>Genome sequence of Nannocystis excedens DSM 71.</title>
        <authorList>
            <person name="Blom J."/>
        </authorList>
    </citation>
    <scope>NUCLEOTIDE SEQUENCE [LARGE SCALE GENOMIC DNA]</scope>
    <source>
        <strain evidence="3">type strain: E19</strain>
    </source>
</reference>
<feature type="domain" description="DUF1254" evidence="1">
    <location>
        <begin position="64"/>
        <end position="166"/>
    </location>
</feature>
<keyword evidence="3" id="KW-1185">Reference proteome</keyword>
<protein>
    <recommendedName>
        <fullName evidence="1">DUF1254 domain-containing protein</fullName>
    </recommendedName>
</protein>
<sequence length="177" mass="18551">MSVARALAIAILLAGVIHIIAILALPSLAPATAYARLATLAPDGGPVILARKGPLAPDLDPSFVHALCPFDASNGPVAIRGRMPGSFWFLSLVDQSGRPSESLSSRTMDLGDIDLVIAGEGEIDRLRSAETPPVAGRLYLTPATAKGIILFRAFAESDREREQARLALQGLSCGQPT</sequence>
<dbReference type="Pfam" id="PF06863">
    <property type="entry name" value="DUF1254"/>
    <property type="match status" value="1"/>
</dbReference>
<dbReference type="AlphaFoldDB" id="A0A2C9D531"/>
<accession>A0A2C9D531</accession>
<evidence type="ECO:0000313" key="2">
    <source>
        <dbReference type="EMBL" id="SON54871.1"/>
    </source>
</evidence>
<gene>
    <name evidence="2" type="ORF">HDIA_1330</name>
</gene>
<dbReference type="RefSeq" id="WP_099555455.1">
    <property type="nucleotide sequence ID" value="NZ_LT960614.1"/>
</dbReference>
<evidence type="ECO:0000259" key="1">
    <source>
        <dbReference type="Pfam" id="PF06863"/>
    </source>
</evidence>
<organism evidence="2 3">
    <name type="scientific">Hartmannibacter diazotrophicus</name>
    <dbReference type="NCBI Taxonomy" id="1482074"/>
    <lineage>
        <taxon>Bacteria</taxon>
        <taxon>Pseudomonadati</taxon>
        <taxon>Pseudomonadota</taxon>
        <taxon>Alphaproteobacteria</taxon>
        <taxon>Hyphomicrobiales</taxon>
        <taxon>Pleomorphomonadaceae</taxon>
        <taxon>Hartmannibacter</taxon>
    </lineage>
</organism>
<proteinExistence type="predicted"/>
<dbReference type="EMBL" id="LT960614">
    <property type="protein sequence ID" value="SON54871.1"/>
    <property type="molecule type" value="Genomic_DNA"/>
</dbReference>
<dbReference type="KEGG" id="hdi:HDIA_1330"/>
<dbReference type="Proteomes" id="UP000223606">
    <property type="component" value="Chromosome 1"/>
</dbReference>
<dbReference type="InterPro" id="IPR010679">
    <property type="entry name" value="DUF1254"/>
</dbReference>
<name>A0A2C9D531_9HYPH</name>